<sequence>MSGPSGSPSCFVRNTRSRADLKSAICTRIRRSRSAIRPASEQIALMSAPDRSSFCEMNSSRSTSSFSDILDVCSVKILRFVFWSGFSNRILRSIRPGRISAGSSDSILFVAMITLTSPRSSKPSSWFRSSSIVRWTSRSPPDVESYRFVPMASISSMKTIDGAFSAATWNSCRTNRGPSPRYFWISSLPTILRNVADVWLATALASSVLPVPGAPYRMTPLGGLMPISS</sequence>
<name>S3C6Y6_OPHP1</name>
<dbReference type="VEuPathDB" id="FungiDB:F503_04154"/>
<keyword evidence="2" id="KW-1185">Reference proteome</keyword>
<protein>
    <submittedName>
        <fullName evidence="1">Cell division control protein 48</fullName>
    </submittedName>
</protein>
<dbReference type="PANTHER" id="PTHR37449:SF1">
    <property type="entry name" value="OS02G0159950 PROTEIN"/>
    <property type="match status" value="1"/>
</dbReference>
<organism evidence="1 2">
    <name type="scientific">Ophiostoma piceae (strain UAMH 11346)</name>
    <name type="common">Sap stain fungus</name>
    <dbReference type="NCBI Taxonomy" id="1262450"/>
    <lineage>
        <taxon>Eukaryota</taxon>
        <taxon>Fungi</taxon>
        <taxon>Dikarya</taxon>
        <taxon>Ascomycota</taxon>
        <taxon>Pezizomycotina</taxon>
        <taxon>Sordariomycetes</taxon>
        <taxon>Sordariomycetidae</taxon>
        <taxon>Ophiostomatales</taxon>
        <taxon>Ophiostomataceae</taxon>
        <taxon>Ophiostoma</taxon>
    </lineage>
</organism>
<evidence type="ECO:0000313" key="2">
    <source>
        <dbReference type="Proteomes" id="UP000016923"/>
    </source>
</evidence>
<proteinExistence type="predicted"/>
<accession>S3C6Y6</accession>
<dbReference type="EMBL" id="KE148148">
    <property type="protein sequence ID" value="EPE08567.1"/>
    <property type="molecule type" value="Genomic_DNA"/>
</dbReference>
<evidence type="ECO:0000313" key="1">
    <source>
        <dbReference type="EMBL" id="EPE08567.1"/>
    </source>
</evidence>
<dbReference type="eggNOG" id="ENOG502ST4T">
    <property type="taxonomic scope" value="Eukaryota"/>
</dbReference>
<dbReference type="OrthoDB" id="5427578at2759"/>
<dbReference type="HOGENOM" id="CLU_111864_0_0_1"/>
<dbReference type="STRING" id="1262450.S3C6Y6"/>
<dbReference type="GO" id="GO:0051301">
    <property type="term" value="P:cell division"/>
    <property type="evidence" value="ECO:0007669"/>
    <property type="project" value="UniProtKB-KW"/>
</dbReference>
<dbReference type="AlphaFoldDB" id="S3C6Y6"/>
<dbReference type="PANTHER" id="PTHR37449">
    <property type="match status" value="1"/>
</dbReference>
<dbReference type="Proteomes" id="UP000016923">
    <property type="component" value="Unassembled WGS sequence"/>
</dbReference>
<gene>
    <name evidence="1" type="ORF">F503_04154</name>
</gene>
<keyword evidence="1" id="KW-0132">Cell division</keyword>
<keyword evidence="1" id="KW-0131">Cell cycle</keyword>
<reference evidence="1 2" key="1">
    <citation type="journal article" date="2013" name="BMC Genomics">
        <title>The genome and transcriptome of the pine saprophyte Ophiostoma piceae, and a comparison with the bark beetle-associated pine pathogen Grosmannia clavigera.</title>
        <authorList>
            <person name="Haridas S."/>
            <person name="Wang Y."/>
            <person name="Lim L."/>
            <person name="Massoumi Alamouti S."/>
            <person name="Jackman S."/>
            <person name="Docking R."/>
            <person name="Robertson G."/>
            <person name="Birol I."/>
            <person name="Bohlmann J."/>
            <person name="Breuil C."/>
        </authorList>
    </citation>
    <scope>NUCLEOTIDE SEQUENCE [LARGE SCALE GENOMIC DNA]</scope>
    <source>
        <strain evidence="1 2">UAMH 11346</strain>
    </source>
</reference>